<feature type="compositionally biased region" description="Polar residues" evidence="9">
    <location>
        <begin position="2177"/>
        <end position="2187"/>
    </location>
</feature>
<dbReference type="InterPro" id="IPR034732">
    <property type="entry name" value="EPHD"/>
</dbReference>
<dbReference type="PANTHER" id="PTHR13793">
    <property type="entry name" value="PHD FINGER PROTEINS"/>
    <property type="match status" value="1"/>
</dbReference>
<feature type="compositionally biased region" description="Low complexity" evidence="9">
    <location>
        <begin position="2208"/>
        <end position="2223"/>
    </location>
</feature>
<keyword evidence="4" id="KW-0862">Zinc</keyword>
<feature type="compositionally biased region" description="Gly residues" evidence="9">
    <location>
        <begin position="2701"/>
        <end position="2716"/>
    </location>
</feature>
<feature type="compositionally biased region" description="Low complexity" evidence="9">
    <location>
        <begin position="1383"/>
        <end position="1397"/>
    </location>
</feature>
<feature type="region of interest" description="Disordered" evidence="9">
    <location>
        <begin position="3498"/>
        <end position="3560"/>
    </location>
</feature>
<keyword evidence="3 8" id="KW-0863">Zinc-finger</keyword>
<dbReference type="VEuPathDB" id="VectorBase:ACUA023858"/>
<feature type="compositionally biased region" description="Basic residues" evidence="9">
    <location>
        <begin position="3340"/>
        <end position="3351"/>
    </location>
</feature>
<feature type="compositionally biased region" description="Low complexity" evidence="9">
    <location>
        <begin position="2590"/>
        <end position="2600"/>
    </location>
</feature>
<feature type="compositionally biased region" description="Polar residues" evidence="9">
    <location>
        <begin position="3503"/>
        <end position="3513"/>
    </location>
</feature>
<evidence type="ECO:0000256" key="8">
    <source>
        <dbReference type="PROSITE-ProRule" id="PRU00146"/>
    </source>
</evidence>
<evidence type="ECO:0000256" key="2">
    <source>
        <dbReference type="ARBA" id="ARBA00022737"/>
    </source>
</evidence>
<feature type="region of interest" description="Disordered" evidence="9">
    <location>
        <begin position="2861"/>
        <end position="2926"/>
    </location>
</feature>
<comment type="function">
    <text evidence="6">May function as a negative regulator of the EGFR/Ras/MAPK signaling pathway during eye development.</text>
</comment>
<feature type="compositionally biased region" description="Polar residues" evidence="9">
    <location>
        <begin position="765"/>
        <end position="774"/>
    </location>
</feature>
<feature type="compositionally biased region" description="Low complexity" evidence="9">
    <location>
        <begin position="1127"/>
        <end position="1144"/>
    </location>
</feature>
<feature type="compositionally biased region" description="Low complexity" evidence="9">
    <location>
        <begin position="1104"/>
        <end position="1115"/>
    </location>
</feature>
<feature type="compositionally biased region" description="Polar residues" evidence="9">
    <location>
        <begin position="3250"/>
        <end position="3262"/>
    </location>
</feature>
<feature type="compositionally biased region" description="Low complexity" evidence="9">
    <location>
        <begin position="2359"/>
        <end position="2369"/>
    </location>
</feature>
<feature type="compositionally biased region" description="Low complexity" evidence="9">
    <location>
        <begin position="1528"/>
        <end position="1539"/>
    </location>
</feature>
<dbReference type="FunFam" id="3.30.40.10:FF:000004">
    <property type="entry name" value="Jade family PHD finger 2"/>
    <property type="match status" value="1"/>
</dbReference>
<dbReference type="InterPro" id="IPR050701">
    <property type="entry name" value="Histone_Mod_Regulator"/>
</dbReference>
<feature type="region of interest" description="Disordered" evidence="9">
    <location>
        <begin position="1829"/>
        <end position="1856"/>
    </location>
</feature>
<dbReference type="EnsemblMetazoa" id="ACUA023858-RA">
    <property type="protein sequence ID" value="ACUA023858-PA"/>
    <property type="gene ID" value="ACUA023858"/>
</dbReference>
<feature type="compositionally biased region" description="Low complexity" evidence="9">
    <location>
        <begin position="1003"/>
        <end position="1018"/>
    </location>
</feature>
<dbReference type="InterPro" id="IPR019787">
    <property type="entry name" value="Znf_PHD-finger"/>
</dbReference>
<dbReference type="PROSITE" id="PS01359">
    <property type="entry name" value="ZF_PHD_1"/>
    <property type="match status" value="1"/>
</dbReference>
<dbReference type="CDD" id="cd15573">
    <property type="entry name" value="PHD_JADE"/>
    <property type="match status" value="1"/>
</dbReference>
<feature type="region of interest" description="Disordered" evidence="9">
    <location>
        <begin position="2448"/>
        <end position="2540"/>
    </location>
</feature>
<feature type="region of interest" description="Disordered" evidence="9">
    <location>
        <begin position="2272"/>
        <end position="2435"/>
    </location>
</feature>
<keyword evidence="2" id="KW-0677">Repeat</keyword>
<feature type="compositionally biased region" description="Basic and acidic residues" evidence="9">
    <location>
        <begin position="1765"/>
        <end position="1774"/>
    </location>
</feature>
<dbReference type="InterPro" id="IPR011011">
    <property type="entry name" value="Znf_FYVE_PHD"/>
</dbReference>
<evidence type="ECO:0000256" key="3">
    <source>
        <dbReference type="ARBA" id="ARBA00022771"/>
    </source>
</evidence>
<dbReference type="InterPro" id="IPR013083">
    <property type="entry name" value="Znf_RING/FYVE/PHD"/>
</dbReference>
<feature type="compositionally biased region" description="Basic and acidic residues" evidence="9">
    <location>
        <begin position="1543"/>
        <end position="1556"/>
    </location>
</feature>
<feature type="compositionally biased region" description="Polar residues" evidence="9">
    <location>
        <begin position="2380"/>
        <end position="2401"/>
    </location>
</feature>
<feature type="domain" description="PHD-type" evidence="10">
    <location>
        <begin position="257"/>
        <end position="307"/>
    </location>
</feature>
<feature type="region of interest" description="Disordered" evidence="9">
    <location>
        <begin position="1935"/>
        <end position="1967"/>
    </location>
</feature>
<feature type="compositionally biased region" description="Polar residues" evidence="9">
    <location>
        <begin position="1941"/>
        <end position="1967"/>
    </location>
</feature>
<feature type="region of interest" description="Disordered" evidence="9">
    <location>
        <begin position="3293"/>
        <end position="3480"/>
    </location>
</feature>
<evidence type="ECO:0000313" key="12">
    <source>
        <dbReference type="EnsemblMetazoa" id="ACUA023858-PA"/>
    </source>
</evidence>
<feature type="compositionally biased region" description="Polar residues" evidence="9">
    <location>
        <begin position="1474"/>
        <end position="1484"/>
    </location>
</feature>
<dbReference type="Pfam" id="PF10513">
    <property type="entry name" value="EPL1"/>
    <property type="match status" value="1"/>
</dbReference>
<accession>A0A182MQI6</accession>
<feature type="compositionally biased region" description="Low complexity" evidence="9">
    <location>
        <begin position="1413"/>
        <end position="1444"/>
    </location>
</feature>
<feature type="compositionally biased region" description="Basic and acidic residues" evidence="9">
    <location>
        <begin position="425"/>
        <end position="435"/>
    </location>
</feature>
<feature type="compositionally biased region" description="Low complexity" evidence="9">
    <location>
        <begin position="1320"/>
        <end position="1346"/>
    </location>
</feature>
<evidence type="ECO:0000259" key="11">
    <source>
        <dbReference type="PROSITE" id="PS51805"/>
    </source>
</evidence>
<dbReference type="PROSITE" id="PS51805">
    <property type="entry name" value="EPHD"/>
    <property type="match status" value="1"/>
</dbReference>
<feature type="region of interest" description="Disordered" evidence="9">
    <location>
        <begin position="3061"/>
        <end position="3085"/>
    </location>
</feature>
<dbReference type="SMART" id="SM00249">
    <property type="entry name" value="PHD"/>
    <property type="match status" value="2"/>
</dbReference>
<feature type="compositionally biased region" description="Basic residues" evidence="9">
    <location>
        <begin position="2484"/>
        <end position="2495"/>
    </location>
</feature>
<feature type="compositionally biased region" description="Polar residues" evidence="9">
    <location>
        <begin position="2031"/>
        <end position="2045"/>
    </location>
</feature>
<feature type="region of interest" description="Disordered" evidence="9">
    <location>
        <begin position="2026"/>
        <end position="2052"/>
    </location>
</feature>
<evidence type="ECO:0000256" key="1">
    <source>
        <dbReference type="ARBA" id="ARBA00022723"/>
    </source>
</evidence>
<evidence type="ECO:0000256" key="4">
    <source>
        <dbReference type="ARBA" id="ARBA00022833"/>
    </source>
</evidence>
<dbReference type="EMBL" id="AXCM01000817">
    <property type="status" value="NOT_ANNOTATED_CDS"/>
    <property type="molecule type" value="Genomic_DNA"/>
</dbReference>
<evidence type="ECO:0000256" key="6">
    <source>
        <dbReference type="ARBA" id="ARBA00055261"/>
    </source>
</evidence>
<dbReference type="InterPro" id="IPR001965">
    <property type="entry name" value="Znf_PHD"/>
</dbReference>
<feature type="compositionally biased region" description="Polar residues" evidence="9">
    <location>
        <begin position="2520"/>
        <end position="2533"/>
    </location>
</feature>
<feature type="compositionally biased region" description="Polar residues" evidence="9">
    <location>
        <begin position="965"/>
        <end position="997"/>
    </location>
</feature>
<feature type="region of interest" description="Disordered" evidence="9">
    <location>
        <begin position="2687"/>
        <end position="2753"/>
    </location>
</feature>
<reference evidence="13" key="1">
    <citation type="submission" date="2013-09" db="EMBL/GenBank/DDBJ databases">
        <title>The Genome Sequence of Anopheles culicifacies species A.</title>
        <authorList>
            <consortium name="The Broad Institute Genomics Platform"/>
            <person name="Neafsey D.E."/>
            <person name="Besansky N."/>
            <person name="Howell P."/>
            <person name="Walton C."/>
            <person name="Young S.K."/>
            <person name="Zeng Q."/>
            <person name="Gargeya S."/>
            <person name="Fitzgerald M."/>
            <person name="Haas B."/>
            <person name="Abouelleil A."/>
            <person name="Allen A.W."/>
            <person name="Alvarado L."/>
            <person name="Arachchi H.M."/>
            <person name="Berlin A.M."/>
            <person name="Chapman S.B."/>
            <person name="Gainer-Dewar J."/>
            <person name="Goldberg J."/>
            <person name="Griggs A."/>
            <person name="Gujja S."/>
            <person name="Hansen M."/>
            <person name="Howarth C."/>
            <person name="Imamovic A."/>
            <person name="Ireland A."/>
            <person name="Larimer J."/>
            <person name="McCowan C."/>
            <person name="Murphy C."/>
            <person name="Pearson M."/>
            <person name="Poon T.W."/>
            <person name="Priest M."/>
            <person name="Roberts A."/>
            <person name="Saif S."/>
            <person name="Shea T."/>
            <person name="Sisk P."/>
            <person name="Sykes S."/>
            <person name="Wortman J."/>
            <person name="Nusbaum C."/>
            <person name="Birren B."/>
        </authorList>
    </citation>
    <scope>NUCLEOTIDE SEQUENCE [LARGE SCALE GENOMIC DNA]</scope>
    <source>
        <strain evidence="13">A-37</strain>
    </source>
</reference>
<evidence type="ECO:0000313" key="13">
    <source>
        <dbReference type="Proteomes" id="UP000075883"/>
    </source>
</evidence>
<feature type="region of interest" description="Disordered" evidence="9">
    <location>
        <begin position="3248"/>
        <end position="3277"/>
    </location>
</feature>
<feature type="compositionally biased region" description="Basic and acidic residues" evidence="9">
    <location>
        <begin position="801"/>
        <end position="827"/>
    </location>
</feature>
<dbReference type="FunFam" id="3.30.40.10:FF:000030">
    <property type="entry name" value="Protein Jade-1 isoform 1"/>
    <property type="match status" value="1"/>
</dbReference>
<feature type="compositionally biased region" description="Basic and acidic residues" evidence="9">
    <location>
        <begin position="1645"/>
        <end position="1666"/>
    </location>
</feature>
<feature type="region of interest" description="Disordered" evidence="9">
    <location>
        <begin position="2155"/>
        <end position="2226"/>
    </location>
</feature>
<feature type="compositionally biased region" description="Basic and acidic residues" evidence="9">
    <location>
        <begin position="883"/>
        <end position="893"/>
    </location>
</feature>
<name>A0A182MQI6_9DIPT</name>
<feature type="compositionally biased region" description="Low complexity" evidence="9">
    <location>
        <begin position="451"/>
        <end position="476"/>
    </location>
</feature>
<dbReference type="Pfam" id="PF13832">
    <property type="entry name" value="zf-HC5HC2H_2"/>
    <property type="match status" value="1"/>
</dbReference>
<feature type="compositionally biased region" description="Low complexity" evidence="9">
    <location>
        <begin position="728"/>
        <end position="740"/>
    </location>
</feature>
<feature type="compositionally biased region" description="Acidic residues" evidence="9">
    <location>
        <begin position="1347"/>
        <end position="1357"/>
    </location>
</feature>
<dbReference type="GO" id="GO:0006357">
    <property type="term" value="P:regulation of transcription by RNA polymerase II"/>
    <property type="evidence" value="ECO:0007669"/>
    <property type="project" value="TreeGrafter"/>
</dbReference>
<feature type="compositionally biased region" description="Basic residues" evidence="9">
    <location>
        <begin position="2419"/>
        <end position="2430"/>
    </location>
</feature>
<feature type="compositionally biased region" description="Basic and acidic residues" evidence="9">
    <location>
        <begin position="3329"/>
        <end position="3339"/>
    </location>
</feature>
<feature type="compositionally biased region" description="Basic and acidic residues" evidence="9">
    <location>
        <begin position="485"/>
        <end position="496"/>
    </location>
</feature>
<dbReference type="Pfam" id="PF13831">
    <property type="entry name" value="PHD_2"/>
    <property type="match status" value="1"/>
</dbReference>
<dbReference type="InterPro" id="IPR019786">
    <property type="entry name" value="Zinc_finger_PHD-type_CS"/>
</dbReference>
<feature type="compositionally biased region" description="Low complexity" evidence="9">
    <location>
        <begin position="1049"/>
        <end position="1067"/>
    </location>
</feature>
<feature type="compositionally biased region" description="Low complexity" evidence="9">
    <location>
        <begin position="2458"/>
        <end position="2477"/>
    </location>
</feature>
<evidence type="ECO:0000256" key="5">
    <source>
        <dbReference type="ARBA" id="ARBA00038371"/>
    </source>
</evidence>
<protein>
    <recommendedName>
        <fullName evidence="7">PHD finger protein rhinoceros</fullName>
    </recommendedName>
</protein>
<feature type="compositionally biased region" description="Polar residues" evidence="9">
    <location>
        <begin position="3522"/>
        <end position="3536"/>
    </location>
</feature>
<feature type="compositionally biased region" description="Low complexity" evidence="9">
    <location>
        <begin position="2556"/>
        <end position="2572"/>
    </location>
</feature>
<dbReference type="PANTHER" id="PTHR13793:SF160">
    <property type="entry name" value="PHD FINGER PROTEIN RHINOCEROS"/>
    <property type="match status" value="1"/>
</dbReference>
<dbReference type="CDD" id="cd15707">
    <property type="entry name" value="ePHD_RNO"/>
    <property type="match status" value="1"/>
</dbReference>
<dbReference type="InterPro" id="IPR019542">
    <property type="entry name" value="Enhancer_polycomb-like_N"/>
</dbReference>
<evidence type="ECO:0000256" key="7">
    <source>
        <dbReference type="ARBA" id="ARBA00068706"/>
    </source>
</evidence>
<dbReference type="Proteomes" id="UP000075883">
    <property type="component" value="Unassembled WGS sequence"/>
</dbReference>
<feature type="compositionally biased region" description="Polar residues" evidence="9">
    <location>
        <begin position="3452"/>
        <end position="3463"/>
    </location>
</feature>
<feature type="compositionally biased region" description="Polar residues" evidence="9">
    <location>
        <begin position="2899"/>
        <end position="2909"/>
    </location>
</feature>
<feature type="region of interest" description="Disordered" evidence="9">
    <location>
        <begin position="1"/>
        <end position="73"/>
    </location>
</feature>
<dbReference type="PROSITE" id="PS50016">
    <property type="entry name" value="ZF_PHD_2"/>
    <property type="match status" value="1"/>
</dbReference>
<feature type="region of interest" description="Disordered" evidence="9">
    <location>
        <begin position="673"/>
        <end position="1068"/>
    </location>
</feature>
<reference evidence="12" key="2">
    <citation type="submission" date="2020-05" db="UniProtKB">
        <authorList>
            <consortium name="EnsemblMetazoa"/>
        </authorList>
    </citation>
    <scope>IDENTIFICATION</scope>
    <source>
        <strain evidence="12">A-37</strain>
    </source>
</reference>
<feature type="compositionally biased region" description="Basic and acidic residues" evidence="9">
    <location>
        <begin position="1226"/>
        <end position="1245"/>
    </location>
</feature>
<feature type="compositionally biased region" description="Polar residues" evidence="9">
    <location>
        <begin position="1776"/>
        <end position="1791"/>
    </location>
</feature>
<sequence length="3602" mass="377900">MSQKSQKRTNRGENDGPPPIKKRKGRPPVSSSGLEDEKDSPASNGGPASSSVGSTGAGGGGPTTPTKNWQPRSVIDCKMSSIYNRTAPEAPAELFRKDLISAMKLPDSEPLAADEYWVIADQWKQEWERGVQVPVNPDSLPEPSVATLQESYFKKRHDFKLPKNKYIRITKDENFTHDQHYLSNTPAIAENVCYYDLDQFDAAWLKVLNGERNLAGLVPVTEEQFERVIEELEGRCLDKIQAIMKTEEGLGIEYDENVICDVCRSPDSEEANEMVFCDNCNICVHQACYGITNIPSGQWLCRTCSMGQKPKCVLCPNMGGAMKSTRSGQKWAHVSCALWIPEVSIGSVDRMEPITKISNIPSSRWALVCALCRERVGACIQCSVKTCKTAYHVTCAFQHGLEMRAIIEDENAEDGVKLRSYCQKHGENKGKRDNSRNNTKNNTGGAGAGAASGASDDETGNTGPGTNTATSTTTSGDMKRRKRKDMTSEERNLARAARQQEIEAEFDKHVSVKDISCHLLDVDQEGIYHIYNYWILKRKAGHNRPLLPPKTDEVDPNAQNQEQAEIEKMKTFVHLRQDLERVRNLCYMVSRREKLSRSFFRMREQTFNKQVAVLTAFRNGGGVGEVTNHQRNSGGSAMSQIDPAMLDAILHANHGPTIYDRLYSCNSLTAKRQQPPYINGTAGRRSSSNSSASDMENDDEDTLGVDKTNTKKKPRQTKVVERKRRKAAASTAAGTITSSAEKSSIRSIDDSSSDEEMHESRLRPTGNSERTTASKAARGGAADKLSAAVSGSGRTTATGQPKKDFRNQSLRQMERELADDRRAMHLIDDDDSNDSDELMHIRPGSGGTVGRAGSATGASNAIGGNGTNARGKKIPDIYSDSDSTDRDKTDHTASDSQQHPFRTKAAMKEFNLQQEADRLKQKSPTKAGRSSGSVAASANSVTLPGTTAMTLPVATPTSALPGAKVSSTKSAQNAGSIQPDVHQTSGSKRLGTSTAEQSLLAPSGKASGSNKTGGSSSTKEGHTTSTKKKQAQQVADKQVDASNVNTPLTTSNTSKSIVSTNNSTTVSGAASRKMEFLADFMVVPQREAAKKAAENLKTSTVGAAIVSSASVVVGSNRNRKETEPKMSATSAASSGKTTKRSTASNVTNSKGNKQKDSTESVSPKVDAKLSSTAARNKSKERPTVADKPPSGSTGSAVRSTSNKEQQRAKDRLNDDSSPVTVASDKTLAEKTKQSKELTKQKRETQPEIFAYVPQRQAAKKAAEHIKSGLGKPSGADQTAVVPSDEKPIVATSVPPPSKASSGSKISNKSKDDRKSNATVGSSSSNSSSSSGGSSSSSCSSSSSSGSESEEEEEEDEAATTNALGKKSATASGGNRGKSANNSAAPTAKTKQQQAQRTARQDVLPFLDKGTARSVSESSSSSSSSSSSGSSSDSDSDSSSSNQSSQDEANDTPVVPTPAASAIAASGRNRRKSVSAASVKQQDSVSPKKPSVAHGTNNSRKGTTVGGRKSSITAVSNSDEVDVEDTKDSSTSSTSKATTANSAKGKETTARGGKEKQQLPAVKSNDAESSISGSNVSGGTGAEKSIGSRRNSYQPPTVPASETTPLKRGGRRQSVFVGASDLEEKQRKMSLVPPDVPSNRNTSRRKTSEAIETDKDKESRIETKKLAATEASAGATQNETPLEDAVTPKRPIVDAQQSPQARKRRSPNVTAEADITTNSSAASSEAKELDKQDESEIKSSQTTVDDKSTVAAGSDEISLLTDEDSADHRKAKEKLSTAATKESSQTASSVDSVATKKDDGKVGPTKNVEIISLVEDSRSNDDVVVIEDGGNEAKVVQKPPQKVNTEEQTPETDIKDIPTDNLLDEKPFIDRFAVLKDSLSSADVKADVSDIESKTMVNVDQPSPVPSAVVPASFDGTAALTLNNNSTTPFVGEAPCDGSGFDPSNQAGANSNAVKEDSTSTGSAGLISNSDGGTPSIFDLLLPQDSSVTDDTFELNQSLNFPFMEDCKEDTQRETLNLVEKLRQKYKKPHGTANTNASNVAPNMSGSEPLKNMNDVGVIGDKKENDMMMLEGVVAAQVTQATTQSPLLVADFVTERPKQDATAGHPLGSALADTLLGSKDKMQPELEYGAFNKFHSTTATGTVRSHLDQLPTTMPGSMQPAVQQATQQQPQTNQLQAIGQQSQTQIGNKSAKEDHLDHLASRPSDERWVPPSSVAATVSSAPSSMLHHPPLPTSVGSMAAAATSSVLGGNTVSTAQLAQNCMEAARLLNSHQTNNNNNVSALDSEKTHGTAGPATGGGLFDGGYQQPTPPQTTVPNAGKPHQHHAPGAGLGTGVPPMTHHGMGLGDAMVSPHRSQTTGAQQQQQKQMDQMSSPLSGMAASPNKQQQQSRQPTPTEQQNSYLLNSGGNGGTSSGGSTPRTPQHRRTPQRHNHQMQGHQPDVVGMDMLVGVGHSTSKKSPTKSSRSSSRIQNQQQQQQQQHPPPHLQQHHPAHHHHHPMLMNDNNGASSLGGMVHPMGHQLKSPPSLTTGTKSLSPGKSPKTGAAAVYEMQKAIGGGSLVPPLSSSAAGKGPKASEITTGKSGRGRGRGRGRPPGSGRAAQAAREAAAAAAIASGLGASSGSGGIGGRGGANSRQQHAHGSNYHLGQLGPGSDFGCFGSGTIHSKIIGTVYDLDFDEVMECGKLRDMRRRSIDGRSADPSGANVGSGGTGQGGAGGATGGQDTKSNRGASNSGTASGTGSGTGASTNSGYGSTASSAAASSLPDMAVLPGPVDMRTYNSGFDSSSNTDAYNNQLLGVFASGTADQTLADIDEDMENELQSALKADSVSNRSAAAAAASLAQTTVQTNTSTNSSSLLAAVTATANSNSNSSSTTSESNAANQTQKSVSMPSGGPFVPSVTPPCANTSLPTTMLNEDPTLEQPQEETNDSDSLLPIVSNQQQQYKMSSLADSRNIMKLKIKGPLAQLDSSGAYGGAAGGAGSSASSAVVSQLQQTIGMASSMGVQMGGSGSVGIGAGGVGGVGGVGANVAGGAAGSSNLRRMRKKELLRQYWNQDMNQDDPQAVLQSADHHHLHHHHHHHAQGMALGGAGRTTVGFPKAVESLGTMPTKDDYKEYGGIHRKKLSSNMSRELRQLASVPQAADHHELMLAERRRSVGGSMGAAVGGVSSGVGANGSAMNLSLDDVSGVGMGGVGIGVVGAGGVGGTGGKRRSRNNRSNANATATVTAVSQQTPQQAPKLKIKLGSGIVDGGPYSMASMNAGPSTSSSLRPPKKRLACSVPPPSLEDLKREYMMYAENISFEDDGPGGAADEDTLGAGADSGDEEPKAKKHKHKDKDRDRDRSGSEHKKRKKEKKHKRDKGEKKKVEIICNAAVTVGGDEQTQQQPPRIVIRLGVKKPVQSEESNAPSPQSQPGNAATGGPVASPQKTPVNEERAATRSSGCSSSPETDPLVIDLAAIHNTNSQGQSLQPSPEMDNRTAAAQAAPAEKPLITPIRLKLARSSAGGGYVMSSKQSAAQGVTETAEKSNPAPGQTLATTSPSAKDTSADKPTAMQQTGDWRGAADTAGSMDLSTSAAEVAAATSTVHRNVVLNIVQPVDEKSLDQAVYATV</sequence>
<feature type="compositionally biased region" description="Basic residues" evidence="9">
    <location>
        <begin position="3066"/>
        <end position="3076"/>
    </location>
</feature>
<feature type="region of interest" description="Disordered" evidence="9">
    <location>
        <begin position="1104"/>
        <end position="1803"/>
    </location>
</feature>
<feature type="region of interest" description="Disordered" evidence="9">
    <location>
        <begin position="2556"/>
        <end position="2600"/>
    </location>
</feature>
<feature type="compositionally biased region" description="Gly residues" evidence="9">
    <location>
        <begin position="2617"/>
        <end position="2627"/>
    </location>
</feature>
<feature type="compositionally biased region" description="Basic and acidic residues" evidence="9">
    <location>
        <begin position="2189"/>
        <end position="2207"/>
    </location>
</feature>
<organism evidence="12 13">
    <name type="scientific">Anopheles culicifacies</name>
    <dbReference type="NCBI Taxonomy" id="139723"/>
    <lineage>
        <taxon>Eukaryota</taxon>
        <taxon>Metazoa</taxon>
        <taxon>Ecdysozoa</taxon>
        <taxon>Arthropoda</taxon>
        <taxon>Hexapoda</taxon>
        <taxon>Insecta</taxon>
        <taxon>Pterygota</taxon>
        <taxon>Neoptera</taxon>
        <taxon>Endopterygota</taxon>
        <taxon>Diptera</taxon>
        <taxon>Nematocera</taxon>
        <taxon>Culicoidea</taxon>
        <taxon>Culicidae</taxon>
        <taxon>Anophelinae</taxon>
        <taxon>Anopheles</taxon>
        <taxon>culicifacies species complex</taxon>
    </lineage>
</organism>
<feature type="compositionally biased region" description="Polar residues" evidence="9">
    <location>
        <begin position="1190"/>
        <end position="1203"/>
    </location>
</feature>
<dbReference type="STRING" id="139723.A0A182MQI6"/>
<dbReference type="GO" id="GO:0008270">
    <property type="term" value="F:zinc ion binding"/>
    <property type="evidence" value="ECO:0007669"/>
    <property type="project" value="UniProtKB-KW"/>
</dbReference>
<dbReference type="SUPFAM" id="SSF57903">
    <property type="entry name" value="FYVE/PHD zinc finger"/>
    <property type="match status" value="1"/>
</dbReference>
<feature type="compositionally biased region" description="Basic and acidic residues" evidence="9">
    <location>
        <begin position="1724"/>
        <end position="1736"/>
    </location>
</feature>
<feature type="region of interest" description="Disordered" evidence="9">
    <location>
        <begin position="425"/>
        <end position="496"/>
    </location>
</feature>
<comment type="similarity">
    <text evidence="5">Belongs to the JADE family.</text>
</comment>
<feature type="compositionally biased region" description="Basic residues" evidence="9">
    <location>
        <begin position="710"/>
        <end position="727"/>
    </location>
</feature>
<feature type="compositionally biased region" description="Polar residues" evidence="9">
    <location>
        <begin position="3394"/>
        <end position="3408"/>
    </location>
</feature>
<feature type="compositionally biased region" description="Low complexity" evidence="9">
    <location>
        <begin position="2158"/>
        <end position="2176"/>
    </location>
</feature>
<feature type="region of interest" description="Disordered" evidence="9">
    <location>
        <begin position="2617"/>
        <end position="2642"/>
    </location>
</feature>
<feature type="domain" description="PHD-type" evidence="11">
    <location>
        <begin position="309"/>
        <end position="426"/>
    </location>
</feature>
<evidence type="ECO:0000259" key="10">
    <source>
        <dbReference type="PROSITE" id="PS50016"/>
    </source>
</evidence>
<feature type="compositionally biased region" description="Low complexity" evidence="9">
    <location>
        <begin position="927"/>
        <end position="941"/>
    </location>
</feature>
<keyword evidence="1" id="KW-0479">Metal-binding</keyword>
<feature type="compositionally biased region" description="Acidic residues" evidence="9">
    <location>
        <begin position="3293"/>
        <end position="3307"/>
    </location>
</feature>
<proteinExistence type="inferred from homology"/>
<feature type="compositionally biased region" description="Basic and acidic residues" evidence="9">
    <location>
        <begin position="1204"/>
        <end position="1214"/>
    </location>
</feature>
<feature type="compositionally biased region" description="Polar residues" evidence="9">
    <location>
        <begin position="3430"/>
        <end position="3440"/>
    </location>
</feature>
<dbReference type="Gene3D" id="3.30.40.10">
    <property type="entry name" value="Zinc/RING finger domain, C3HC4 (zinc finger)"/>
    <property type="match status" value="2"/>
</dbReference>
<evidence type="ECO:0000256" key="9">
    <source>
        <dbReference type="SAM" id="MobiDB-lite"/>
    </source>
</evidence>
<feature type="compositionally biased region" description="Polar residues" evidence="9">
    <location>
        <begin position="1587"/>
        <end position="1603"/>
    </location>
</feature>
<feature type="compositionally biased region" description="Low complexity" evidence="9">
    <location>
        <begin position="2740"/>
        <end position="2753"/>
    </location>
</feature>
<feature type="compositionally biased region" description="Polar residues" evidence="9">
    <location>
        <begin position="1358"/>
        <end position="1382"/>
    </location>
</feature>
<keyword evidence="13" id="KW-1185">Reference proteome</keyword>
<feature type="compositionally biased region" description="Low complexity" evidence="9">
    <location>
        <begin position="41"/>
        <end position="54"/>
    </location>
</feature>
<feature type="compositionally biased region" description="Low complexity" evidence="9">
    <location>
        <begin position="2861"/>
        <end position="2879"/>
    </location>
</feature>